<keyword evidence="1 4" id="KW-0378">Hydrolase</keyword>
<comment type="pathway">
    <text evidence="1">Quinol/quinone metabolism; menaquinone biosynthesis.</text>
</comment>
<reference evidence="5" key="1">
    <citation type="submission" date="2016-10" db="EMBL/GenBank/DDBJ databases">
        <authorList>
            <person name="Varghese N."/>
            <person name="Submissions S."/>
        </authorList>
    </citation>
    <scope>NUCLEOTIDE SEQUENCE [LARGE SCALE GENOMIC DNA]</scope>
    <source>
        <strain evidence="5">DSM 22361</strain>
    </source>
</reference>
<protein>
    <recommendedName>
        <fullName evidence="1 2">Futalosine hydrolase</fullName>
        <shortName evidence="1">FL hydrolase</shortName>
        <ecNumber evidence="1 2">3.2.2.26</ecNumber>
    </recommendedName>
    <alternativeName>
        <fullName evidence="1">Futalosine nucleosidase</fullName>
    </alternativeName>
    <alternativeName>
        <fullName evidence="1">Menaquinone biosynthetic enzyme MqnB</fullName>
    </alternativeName>
</protein>
<dbReference type="RefSeq" id="WP_103906564.1">
    <property type="nucleotide sequence ID" value="NZ_CP049246.1"/>
</dbReference>
<dbReference type="PANTHER" id="PTHR46832">
    <property type="entry name" value="5'-METHYLTHIOADENOSINE/S-ADENOSYLHOMOCYSTEINE NUCLEOSIDASE"/>
    <property type="match status" value="1"/>
</dbReference>
<keyword evidence="1" id="KW-0474">Menaquinone biosynthesis</keyword>
<dbReference type="SUPFAM" id="SSF53167">
    <property type="entry name" value="Purine and uridine phosphorylases"/>
    <property type="match status" value="1"/>
</dbReference>
<gene>
    <name evidence="1" type="primary">mqnB</name>
    <name evidence="4" type="ORF">SAMN05421877_107126</name>
</gene>
<comment type="function">
    <text evidence="1">Catalyzes the hydrolysis of futalosine (FL) to dehypoxanthine futalosine (DHFL) and hypoxanthine, a step in the biosynthesis of menaquinone (MK, vitamin K2).</text>
</comment>
<feature type="domain" description="Nucleoside phosphorylase" evidence="3">
    <location>
        <begin position="28"/>
        <end position="183"/>
    </location>
</feature>
<dbReference type="AlphaFoldDB" id="A0A1H5ZSU8"/>
<dbReference type="GO" id="GO:0009234">
    <property type="term" value="P:menaquinone biosynthetic process"/>
    <property type="evidence" value="ECO:0007669"/>
    <property type="project" value="UniProtKB-UniRule"/>
</dbReference>
<dbReference type="OrthoDB" id="9788270at2"/>
<proteinExistence type="inferred from homology"/>
<dbReference type="UniPathway" id="UPA00079"/>
<evidence type="ECO:0000256" key="1">
    <source>
        <dbReference type="HAMAP-Rule" id="MF_00991"/>
    </source>
</evidence>
<dbReference type="Pfam" id="PF01048">
    <property type="entry name" value="PNP_UDP_1"/>
    <property type="match status" value="1"/>
</dbReference>
<dbReference type="EC" id="3.2.2.26" evidence="1 2"/>
<dbReference type="GO" id="GO:0008782">
    <property type="term" value="F:adenosylhomocysteine nucleosidase activity"/>
    <property type="evidence" value="ECO:0007669"/>
    <property type="project" value="TreeGrafter"/>
</dbReference>
<dbReference type="HAMAP" id="MF_00991">
    <property type="entry name" value="MqnB"/>
    <property type="match status" value="1"/>
</dbReference>
<dbReference type="GO" id="GO:0019284">
    <property type="term" value="P:L-methionine salvage from S-adenosylmethionine"/>
    <property type="evidence" value="ECO:0007669"/>
    <property type="project" value="TreeGrafter"/>
</dbReference>
<dbReference type="InterPro" id="IPR035994">
    <property type="entry name" value="Nucleoside_phosphorylase_sf"/>
</dbReference>
<accession>A0A1H5ZSU8</accession>
<sequence>MKTLIVAATEMEIAASIPALVENRMDYLVTGVGMLATAFSMGQNLRERQFDLLVNVGIAGSFQAQHTLGSLFKVRKDHVYEFGAENDREFIPIDQMGFGSSIYSERLPERPMSAAFYQLPYIDGITVNKVHGSEEGIRRVFEQHGPNTIESMEGAAFFYAAQKHGLPCIQVRSISNWVEKRNVERWNIPLAIKALNEWLIAFAQEHAQK</sequence>
<dbReference type="Proteomes" id="UP000236731">
    <property type="component" value="Unassembled WGS sequence"/>
</dbReference>
<evidence type="ECO:0000259" key="3">
    <source>
        <dbReference type="Pfam" id="PF01048"/>
    </source>
</evidence>
<dbReference type="NCBIfam" id="TIGR03664">
    <property type="entry name" value="fut_nucase"/>
    <property type="match status" value="1"/>
</dbReference>
<evidence type="ECO:0000313" key="4">
    <source>
        <dbReference type="EMBL" id="SEG38486.1"/>
    </source>
</evidence>
<keyword evidence="5" id="KW-1185">Reference proteome</keyword>
<dbReference type="InterPro" id="IPR000845">
    <property type="entry name" value="Nucleoside_phosphorylase_d"/>
</dbReference>
<dbReference type="GO" id="GO:0005829">
    <property type="term" value="C:cytosol"/>
    <property type="evidence" value="ECO:0007669"/>
    <property type="project" value="TreeGrafter"/>
</dbReference>
<organism evidence="4 5">
    <name type="scientific">Sphingobacterium lactis</name>
    <dbReference type="NCBI Taxonomy" id="797291"/>
    <lineage>
        <taxon>Bacteria</taxon>
        <taxon>Pseudomonadati</taxon>
        <taxon>Bacteroidota</taxon>
        <taxon>Sphingobacteriia</taxon>
        <taxon>Sphingobacteriales</taxon>
        <taxon>Sphingobacteriaceae</taxon>
        <taxon>Sphingobacterium</taxon>
    </lineage>
</organism>
<comment type="catalytic activity">
    <reaction evidence="1">
        <text>futalosine + H2O = dehypoxanthine futalosine + hypoxanthine</text>
        <dbReference type="Rhea" id="RHEA:25904"/>
        <dbReference type="ChEBI" id="CHEBI:15377"/>
        <dbReference type="ChEBI" id="CHEBI:17368"/>
        <dbReference type="ChEBI" id="CHEBI:58863"/>
        <dbReference type="ChEBI" id="CHEBI:58864"/>
        <dbReference type="EC" id="3.2.2.26"/>
    </reaction>
</comment>
<dbReference type="PANTHER" id="PTHR46832:SF2">
    <property type="entry name" value="FUTALOSINE HYDROLASE"/>
    <property type="match status" value="1"/>
</dbReference>
<comment type="similarity">
    <text evidence="1">Belongs to the PNP/UDP phosphorylase family. Futalosine hydrolase subfamily.</text>
</comment>
<dbReference type="EMBL" id="FNUT01000007">
    <property type="protein sequence ID" value="SEG38486.1"/>
    <property type="molecule type" value="Genomic_DNA"/>
</dbReference>
<dbReference type="GO" id="GO:0008930">
    <property type="term" value="F:methylthioadenosine nucleosidase activity"/>
    <property type="evidence" value="ECO:0007669"/>
    <property type="project" value="TreeGrafter"/>
</dbReference>
<name>A0A1H5ZSU8_9SPHI</name>
<dbReference type="InterPro" id="IPR019963">
    <property type="entry name" value="FL_hydrolase_MqnB"/>
</dbReference>
<dbReference type="GO" id="GO:0009116">
    <property type="term" value="P:nucleoside metabolic process"/>
    <property type="evidence" value="ECO:0007669"/>
    <property type="project" value="InterPro"/>
</dbReference>
<evidence type="ECO:0000313" key="5">
    <source>
        <dbReference type="Proteomes" id="UP000236731"/>
    </source>
</evidence>
<dbReference type="Gene3D" id="3.40.50.1580">
    <property type="entry name" value="Nucleoside phosphorylase domain"/>
    <property type="match status" value="1"/>
</dbReference>
<evidence type="ECO:0000256" key="2">
    <source>
        <dbReference type="NCBIfam" id="TIGR03664"/>
    </source>
</evidence>